<comment type="caution">
    <text evidence="2">The sequence shown here is derived from an EMBL/GenBank/DDBJ whole genome shotgun (WGS) entry which is preliminary data.</text>
</comment>
<gene>
    <name evidence="2" type="ORF">PF010_g15661</name>
</gene>
<evidence type="ECO:0000313" key="2">
    <source>
        <dbReference type="EMBL" id="KAE9098185.1"/>
    </source>
</evidence>
<evidence type="ECO:0000313" key="3">
    <source>
        <dbReference type="Proteomes" id="UP000488956"/>
    </source>
</evidence>
<sequence length="121" mass="13712">MERDNNACERVTLTLLYVNQFMGRALAHLLVDSPHRWREFCDAVRAVDYHSPDWQAALKGLALRMATSTSPSPSGLRPAAQPRHPAQPRRHPAQPRRDPASRTPIMQDTFPAPDPVGWRRP</sequence>
<evidence type="ECO:0008006" key="4">
    <source>
        <dbReference type="Google" id="ProtNLM"/>
    </source>
</evidence>
<evidence type="ECO:0000256" key="1">
    <source>
        <dbReference type="SAM" id="MobiDB-lite"/>
    </source>
</evidence>
<dbReference type="Proteomes" id="UP000488956">
    <property type="component" value="Unassembled WGS sequence"/>
</dbReference>
<name>A0A6G0KTZ6_9STRA</name>
<dbReference type="AlphaFoldDB" id="A0A6G0KTZ6"/>
<reference evidence="2 3" key="1">
    <citation type="submission" date="2018-09" db="EMBL/GenBank/DDBJ databases">
        <title>Genomic investigation of the strawberry pathogen Phytophthora fragariae indicates pathogenicity is determined by transcriptional variation in three key races.</title>
        <authorList>
            <person name="Adams T.M."/>
            <person name="Armitage A.D."/>
            <person name="Sobczyk M.K."/>
            <person name="Bates H.J."/>
            <person name="Dunwell J.M."/>
            <person name="Nellist C.F."/>
            <person name="Harrison R.J."/>
        </authorList>
    </citation>
    <scope>NUCLEOTIDE SEQUENCE [LARGE SCALE GENOMIC DNA]</scope>
    <source>
        <strain evidence="2 3">ONT-3</strain>
    </source>
</reference>
<dbReference type="EMBL" id="QXFX01001030">
    <property type="protein sequence ID" value="KAE9098185.1"/>
    <property type="molecule type" value="Genomic_DNA"/>
</dbReference>
<feature type="region of interest" description="Disordered" evidence="1">
    <location>
        <begin position="65"/>
        <end position="121"/>
    </location>
</feature>
<protein>
    <recommendedName>
        <fullName evidence="4">Transposase</fullName>
    </recommendedName>
</protein>
<accession>A0A6G0KTZ6</accession>
<organism evidence="2 3">
    <name type="scientific">Phytophthora fragariae</name>
    <dbReference type="NCBI Taxonomy" id="53985"/>
    <lineage>
        <taxon>Eukaryota</taxon>
        <taxon>Sar</taxon>
        <taxon>Stramenopiles</taxon>
        <taxon>Oomycota</taxon>
        <taxon>Peronosporomycetes</taxon>
        <taxon>Peronosporales</taxon>
        <taxon>Peronosporaceae</taxon>
        <taxon>Phytophthora</taxon>
    </lineage>
</organism>
<proteinExistence type="predicted"/>